<keyword evidence="6" id="KW-0031">Aminopeptidase</keyword>
<dbReference type="InterPro" id="IPR050344">
    <property type="entry name" value="Peptidase_M1_aminopeptidases"/>
</dbReference>
<evidence type="ECO:0000256" key="5">
    <source>
        <dbReference type="ARBA" id="ARBA00012567"/>
    </source>
</evidence>
<dbReference type="InterPro" id="IPR027268">
    <property type="entry name" value="Peptidase_M4/M1_CTD_sf"/>
</dbReference>
<evidence type="ECO:0000256" key="2">
    <source>
        <dbReference type="ARBA" id="ARBA00004606"/>
    </source>
</evidence>
<evidence type="ECO:0000256" key="10">
    <source>
        <dbReference type="ARBA" id="ARBA00022801"/>
    </source>
</evidence>
<feature type="binding site" evidence="19">
    <location>
        <position position="318"/>
    </location>
    <ligand>
        <name>Zn(2+)</name>
        <dbReference type="ChEBI" id="CHEBI:29105"/>
        <note>catalytic</note>
    </ligand>
</feature>
<evidence type="ECO:0000256" key="17">
    <source>
        <dbReference type="ARBA" id="ARBA00023180"/>
    </source>
</evidence>
<evidence type="ECO:0000256" key="6">
    <source>
        <dbReference type="ARBA" id="ARBA00022438"/>
    </source>
</evidence>
<dbReference type="HOGENOM" id="CLU_003705_4_4_1"/>
<evidence type="ECO:0000259" key="20">
    <source>
        <dbReference type="Pfam" id="PF01433"/>
    </source>
</evidence>
<dbReference type="Pfam" id="PF01433">
    <property type="entry name" value="Peptidase_M1"/>
    <property type="match status" value="1"/>
</dbReference>
<evidence type="ECO:0000256" key="3">
    <source>
        <dbReference type="ARBA" id="ARBA00010136"/>
    </source>
</evidence>
<dbReference type="Gene3D" id="2.60.40.1730">
    <property type="entry name" value="tricorn interacting facor f3 domain"/>
    <property type="match status" value="1"/>
</dbReference>
<keyword evidence="13" id="KW-0735">Signal-anchor</keyword>
<dbReference type="PANTHER" id="PTHR11533:SF276">
    <property type="entry name" value="GLUTAMYL AMINOPEPTIDASE"/>
    <property type="match status" value="1"/>
</dbReference>
<feature type="non-terminal residue" evidence="22">
    <location>
        <position position="358"/>
    </location>
</feature>
<comment type="subunit">
    <text evidence="4">Homodimer; disulfide-linked.</text>
</comment>
<dbReference type="Gene3D" id="1.10.390.10">
    <property type="entry name" value="Neutral Protease Domain 2"/>
    <property type="match status" value="1"/>
</dbReference>
<dbReference type="AlphaFoldDB" id="A7SCT9"/>
<dbReference type="eggNOG" id="KOG1046">
    <property type="taxonomic scope" value="Eukaryota"/>
</dbReference>
<evidence type="ECO:0000256" key="8">
    <source>
        <dbReference type="ARBA" id="ARBA00022692"/>
    </source>
</evidence>
<keyword evidence="12" id="KW-0106">Calcium</keyword>
<comment type="cofactor">
    <cofactor evidence="19">
        <name>Zn(2+)</name>
        <dbReference type="ChEBI" id="CHEBI:29105"/>
    </cofactor>
    <text evidence="19">Binds 1 zinc ion per subunit.</text>
</comment>
<dbReference type="GO" id="GO:0016020">
    <property type="term" value="C:membrane"/>
    <property type="evidence" value="ECO:0007669"/>
    <property type="project" value="UniProtKB-SubCell"/>
</dbReference>
<reference evidence="22 23" key="1">
    <citation type="journal article" date="2007" name="Science">
        <title>Sea anemone genome reveals ancestral eumetazoan gene repertoire and genomic organization.</title>
        <authorList>
            <person name="Putnam N.H."/>
            <person name="Srivastava M."/>
            <person name="Hellsten U."/>
            <person name="Dirks B."/>
            <person name="Chapman J."/>
            <person name="Salamov A."/>
            <person name="Terry A."/>
            <person name="Shapiro H."/>
            <person name="Lindquist E."/>
            <person name="Kapitonov V.V."/>
            <person name="Jurka J."/>
            <person name="Genikhovich G."/>
            <person name="Grigoriev I.V."/>
            <person name="Lucas S.M."/>
            <person name="Steele R.E."/>
            <person name="Finnerty J.R."/>
            <person name="Technau U."/>
            <person name="Martindale M.Q."/>
            <person name="Rokhsar D.S."/>
        </authorList>
    </citation>
    <scope>NUCLEOTIDE SEQUENCE [LARGE SCALE GENOMIC DNA]</scope>
    <source>
        <strain evidence="23">CH2 X CH6</strain>
    </source>
</reference>
<dbReference type="InterPro" id="IPR045357">
    <property type="entry name" value="Aminopeptidase_N-like_N"/>
</dbReference>
<evidence type="ECO:0000256" key="13">
    <source>
        <dbReference type="ARBA" id="ARBA00022968"/>
    </source>
</evidence>
<evidence type="ECO:0000256" key="1">
    <source>
        <dbReference type="ARBA" id="ARBA00001703"/>
    </source>
</evidence>
<comment type="subcellular location">
    <subcellularLocation>
        <location evidence="2">Membrane</location>
        <topology evidence="2">Single-pass type II membrane protein</topology>
    </subcellularLocation>
</comment>
<evidence type="ECO:0000256" key="4">
    <source>
        <dbReference type="ARBA" id="ARBA00011748"/>
    </source>
</evidence>
<accession>A7SCT9</accession>
<dbReference type="GO" id="GO:0008270">
    <property type="term" value="F:zinc ion binding"/>
    <property type="evidence" value="ECO:0007669"/>
    <property type="project" value="InterPro"/>
</dbReference>
<keyword evidence="14" id="KW-1133">Transmembrane helix</keyword>
<evidence type="ECO:0000256" key="14">
    <source>
        <dbReference type="ARBA" id="ARBA00022989"/>
    </source>
</evidence>
<keyword evidence="11 19" id="KW-0862">Zinc</keyword>
<dbReference type="InParanoid" id="A7SCT9"/>
<dbReference type="PRINTS" id="PR00756">
    <property type="entry name" value="ALADIPTASE"/>
</dbReference>
<dbReference type="PhylomeDB" id="A7SCT9"/>
<evidence type="ECO:0000256" key="19">
    <source>
        <dbReference type="PIRSR" id="PIRSR634016-3"/>
    </source>
</evidence>
<evidence type="ECO:0000313" key="23">
    <source>
        <dbReference type="Proteomes" id="UP000001593"/>
    </source>
</evidence>
<protein>
    <recommendedName>
        <fullName evidence="5">glutamyl aminopeptidase</fullName>
        <ecNumber evidence="5">3.4.11.7</ecNumber>
    </recommendedName>
</protein>
<dbReference type="OMA" id="THYNINL"/>
<evidence type="ECO:0000256" key="12">
    <source>
        <dbReference type="ARBA" id="ARBA00022837"/>
    </source>
</evidence>
<keyword evidence="16" id="KW-0472">Membrane</keyword>
<dbReference type="InterPro" id="IPR034016">
    <property type="entry name" value="M1_APN-typ"/>
</dbReference>
<evidence type="ECO:0000256" key="18">
    <source>
        <dbReference type="PIRSR" id="PIRSR634016-1"/>
    </source>
</evidence>
<keyword evidence="23" id="KW-1185">Reference proteome</keyword>
<evidence type="ECO:0000256" key="15">
    <source>
        <dbReference type="ARBA" id="ARBA00023049"/>
    </source>
</evidence>
<dbReference type="CDD" id="cd09601">
    <property type="entry name" value="M1_APN-Q_like"/>
    <property type="match status" value="1"/>
</dbReference>
<keyword evidence="9 19" id="KW-0479">Metal-binding</keyword>
<keyword evidence="7" id="KW-0645">Protease</keyword>
<dbReference type="FunFam" id="2.60.40.1730:FF:000012">
    <property type="entry name" value="Aminopeptidase N"/>
    <property type="match status" value="1"/>
</dbReference>
<feature type="binding site" evidence="19">
    <location>
        <position position="314"/>
    </location>
    <ligand>
        <name>Zn(2+)</name>
        <dbReference type="ChEBI" id="CHEBI:29105"/>
        <note>catalytic</note>
    </ligand>
</feature>
<dbReference type="InterPro" id="IPR001930">
    <property type="entry name" value="Peptidase_M1"/>
</dbReference>
<dbReference type="GO" id="GO:0005615">
    <property type="term" value="C:extracellular space"/>
    <property type="evidence" value="ECO:0000318"/>
    <property type="project" value="GO_Central"/>
</dbReference>
<dbReference type="GO" id="GO:0004230">
    <property type="term" value="F:glutamyl aminopeptidase activity"/>
    <property type="evidence" value="ECO:0007669"/>
    <property type="project" value="UniProtKB-EC"/>
</dbReference>
<gene>
    <name evidence="22" type="ORF">NEMVEDRAFT_v1g113596</name>
</gene>
<evidence type="ECO:0000313" key="22">
    <source>
        <dbReference type="EMBL" id="EDO38459.1"/>
    </source>
</evidence>
<name>A7SCT9_NEMVE</name>
<organism evidence="22 23">
    <name type="scientific">Nematostella vectensis</name>
    <name type="common">Starlet sea anemone</name>
    <dbReference type="NCBI Taxonomy" id="45351"/>
    <lineage>
        <taxon>Eukaryota</taxon>
        <taxon>Metazoa</taxon>
        <taxon>Cnidaria</taxon>
        <taxon>Anthozoa</taxon>
        <taxon>Hexacorallia</taxon>
        <taxon>Actiniaria</taxon>
        <taxon>Edwardsiidae</taxon>
        <taxon>Nematostella</taxon>
    </lineage>
</organism>
<evidence type="ECO:0000259" key="21">
    <source>
        <dbReference type="Pfam" id="PF17900"/>
    </source>
</evidence>
<feature type="active site" description="Proton acceptor" evidence="18">
    <location>
        <position position="315"/>
    </location>
</feature>
<evidence type="ECO:0000256" key="7">
    <source>
        <dbReference type="ARBA" id="ARBA00022670"/>
    </source>
</evidence>
<dbReference type="Pfam" id="PF17900">
    <property type="entry name" value="Peptidase_M1_N"/>
    <property type="match status" value="1"/>
</dbReference>
<feature type="domain" description="Peptidase M1 membrane alanine aminopeptidase" evidence="20">
    <location>
        <begin position="246"/>
        <end position="355"/>
    </location>
</feature>
<evidence type="ECO:0000256" key="11">
    <source>
        <dbReference type="ARBA" id="ARBA00022833"/>
    </source>
</evidence>
<dbReference type="InterPro" id="IPR042097">
    <property type="entry name" value="Aminopeptidase_N-like_N_sf"/>
</dbReference>
<feature type="domain" description="Aminopeptidase N-like N-terminal" evidence="21">
    <location>
        <begin position="12"/>
        <end position="198"/>
    </location>
</feature>
<dbReference type="SUPFAM" id="SSF55486">
    <property type="entry name" value="Metalloproteases ('zincins'), catalytic domain"/>
    <property type="match status" value="1"/>
</dbReference>
<dbReference type="SUPFAM" id="SSF63737">
    <property type="entry name" value="Leukotriene A4 hydrolase N-terminal domain"/>
    <property type="match status" value="1"/>
</dbReference>
<dbReference type="Proteomes" id="UP000001593">
    <property type="component" value="Unassembled WGS sequence"/>
</dbReference>
<comment type="catalytic activity">
    <reaction evidence="1">
        <text>Release of N-terminal glutamate (and to a lesser extent aspartate) from a peptide.</text>
        <dbReference type="EC" id="3.4.11.7"/>
    </reaction>
</comment>
<keyword evidence="10" id="KW-0378">Hydrolase</keyword>
<keyword evidence="17" id="KW-0325">Glycoprotein</keyword>
<comment type="similarity">
    <text evidence="3">Belongs to the peptidase M1 family.</text>
</comment>
<dbReference type="GO" id="GO:0043171">
    <property type="term" value="P:peptide catabolic process"/>
    <property type="evidence" value="ECO:0000318"/>
    <property type="project" value="GO_Central"/>
</dbReference>
<keyword evidence="8" id="KW-0812">Transmembrane</keyword>
<dbReference type="EC" id="3.4.11.7" evidence="5"/>
<proteinExistence type="inferred from homology"/>
<dbReference type="PANTHER" id="PTHR11533">
    <property type="entry name" value="PROTEASE M1 ZINC METALLOPROTEASE"/>
    <property type="match status" value="1"/>
</dbReference>
<dbReference type="GO" id="GO:0070006">
    <property type="term" value="F:metalloaminopeptidase activity"/>
    <property type="evidence" value="ECO:0000318"/>
    <property type="project" value="GO_Central"/>
</dbReference>
<dbReference type="GO" id="GO:0006508">
    <property type="term" value="P:proteolysis"/>
    <property type="evidence" value="ECO:0000318"/>
    <property type="project" value="GO_Central"/>
</dbReference>
<feature type="binding site" evidence="19">
    <location>
        <position position="337"/>
    </location>
    <ligand>
        <name>Zn(2+)</name>
        <dbReference type="ChEBI" id="CHEBI:29105"/>
        <note>catalytic</note>
    </ligand>
</feature>
<sequence length="358" mass="41747">WWRPRLPGDVIPTHYNINLNITVDQPHFHGRVNMFANVTRATSVLLLHSSKEMIFKRSAVWMVASTPEERQIKNSFYFDKNEYYVLEMADTLKEGRYRVELVYDAPFQILPYGLYRSSFKRPNGSKSYFAATQFERSDARKAFPCLDEPALKATFNVTIAHHARYVALCNMPISSSTRVDNQIVDQYYQTSVVMPTYLLAFVVGEFWNRESRSRNNILVKIFYFSLKMRYYARPSVVNHTAYAESVGGKIMTYFEDTFGVNYSLPKADQVAIPYFGPGAMENWGLILYAEDYLLWDADSNTEQNKQLVTSVIAHELVHQWFGNIVTLKWWNDMWLNEGFAKFFEYKAKAVVESVWKKV</sequence>
<evidence type="ECO:0000256" key="9">
    <source>
        <dbReference type="ARBA" id="ARBA00022723"/>
    </source>
</evidence>
<feature type="non-terminal residue" evidence="22">
    <location>
        <position position="1"/>
    </location>
</feature>
<keyword evidence="15" id="KW-0482">Metalloprotease</keyword>
<dbReference type="InterPro" id="IPR014782">
    <property type="entry name" value="Peptidase_M1_dom"/>
</dbReference>
<dbReference type="EMBL" id="DS469625">
    <property type="protein sequence ID" value="EDO38459.1"/>
    <property type="molecule type" value="Genomic_DNA"/>
</dbReference>
<evidence type="ECO:0000256" key="16">
    <source>
        <dbReference type="ARBA" id="ARBA00023136"/>
    </source>
</evidence>